<feature type="transmembrane region" description="Helical" evidence="1">
    <location>
        <begin position="12"/>
        <end position="36"/>
    </location>
</feature>
<proteinExistence type="predicted"/>
<evidence type="ECO:0000256" key="1">
    <source>
        <dbReference type="SAM" id="Phobius"/>
    </source>
</evidence>
<keyword evidence="1" id="KW-1133">Transmembrane helix</keyword>
<reference evidence="2 3" key="1">
    <citation type="submission" date="2019-05" db="EMBL/GenBank/DDBJ databases">
        <title>Another draft genome of Portunus trituberculatus and its Hox gene families provides insights of decapod evolution.</title>
        <authorList>
            <person name="Jeong J.-H."/>
            <person name="Song I."/>
            <person name="Kim S."/>
            <person name="Choi T."/>
            <person name="Kim D."/>
            <person name="Ryu S."/>
            <person name="Kim W."/>
        </authorList>
    </citation>
    <scope>NUCLEOTIDE SEQUENCE [LARGE SCALE GENOMIC DNA]</scope>
    <source>
        <tissue evidence="2">Muscle</tissue>
    </source>
</reference>
<sequence>MGAGIISNADLGMVSVIGSGVSCTVPLTLLGLVLVFPNVSALGPSHLQQDNVENNEMYLYHCVMTAVVRSLVDV</sequence>
<gene>
    <name evidence="2" type="ORF">E2C01_050076</name>
</gene>
<comment type="caution">
    <text evidence="2">The sequence shown here is derived from an EMBL/GenBank/DDBJ whole genome shotgun (WGS) entry which is preliminary data.</text>
</comment>
<evidence type="ECO:0000313" key="2">
    <source>
        <dbReference type="EMBL" id="MPC56123.1"/>
    </source>
</evidence>
<dbReference type="AlphaFoldDB" id="A0A5B7GFJ5"/>
<protein>
    <submittedName>
        <fullName evidence="2">Uncharacterized protein</fullName>
    </submittedName>
</protein>
<dbReference type="Proteomes" id="UP000324222">
    <property type="component" value="Unassembled WGS sequence"/>
</dbReference>
<keyword evidence="1" id="KW-0812">Transmembrane</keyword>
<accession>A0A5B7GFJ5</accession>
<keyword evidence="1" id="KW-0472">Membrane</keyword>
<organism evidence="2 3">
    <name type="scientific">Portunus trituberculatus</name>
    <name type="common">Swimming crab</name>
    <name type="synonym">Neptunus trituberculatus</name>
    <dbReference type="NCBI Taxonomy" id="210409"/>
    <lineage>
        <taxon>Eukaryota</taxon>
        <taxon>Metazoa</taxon>
        <taxon>Ecdysozoa</taxon>
        <taxon>Arthropoda</taxon>
        <taxon>Crustacea</taxon>
        <taxon>Multicrustacea</taxon>
        <taxon>Malacostraca</taxon>
        <taxon>Eumalacostraca</taxon>
        <taxon>Eucarida</taxon>
        <taxon>Decapoda</taxon>
        <taxon>Pleocyemata</taxon>
        <taxon>Brachyura</taxon>
        <taxon>Eubrachyura</taxon>
        <taxon>Portunoidea</taxon>
        <taxon>Portunidae</taxon>
        <taxon>Portuninae</taxon>
        <taxon>Portunus</taxon>
    </lineage>
</organism>
<evidence type="ECO:0000313" key="3">
    <source>
        <dbReference type="Proteomes" id="UP000324222"/>
    </source>
</evidence>
<dbReference type="EMBL" id="VSRR010013712">
    <property type="protein sequence ID" value="MPC56123.1"/>
    <property type="molecule type" value="Genomic_DNA"/>
</dbReference>
<name>A0A5B7GFJ5_PORTR</name>
<keyword evidence="3" id="KW-1185">Reference proteome</keyword>